<sequence>MTLPFEYVSRTAGELPRPYVGSAVIGAIGVPGLAGVAAELASFVEPQLIRPGTNVVVVPVGPEGMVHWTLASGMTLPVACLIAQVRTDAILFLKNPELKALLRGRSYWEELSKFPEDHITSLTAIELPQQVEPYLDLAPRSQNVDAGLSRQIDALGGTGTAGAALKAGLYQIFDDLDRSHESAQSIEGRGRHHTGDYWHAIMHRREPDYGNAKYWFRHVGRHPIFPPLAEFATGLIHKSSDADAVRWLHKLAANGWDAMAFVDLCQTSAREPESVLAHLAKRLQWMEMLLLLQHSCQEASSDRA</sequence>
<keyword evidence="2" id="KW-1185">Reference proteome</keyword>
<dbReference type="Proteomes" id="UP000199518">
    <property type="component" value="Unassembled WGS sequence"/>
</dbReference>
<dbReference type="RefSeq" id="WP_092056976.1">
    <property type="nucleotide sequence ID" value="NZ_FOQD01000026.1"/>
</dbReference>
<proteinExistence type="predicted"/>
<accession>A0A1I3SYI6</accession>
<protein>
    <submittedName>
        <fullName evidence="1">Uncharacterized protein</fullName>
    </submittedName>
</protein>
<evidence type="ECO:0000313" key="2">
    <source>
        <dbReference type="Proteomes" id="UP000199518"/>
    </source>
</evidence>
<dbReference type="OrthoDB" id="370799at2"/>
<evidence type="ECO:0000313" key="1">
    <source>
        <dbReference type="EMBL" id="SFJ63908.1"/>
    </source>
</evidence>
<name>A0A1I3SYI6_9PLAN</name>
<reference evidence="2" key="1">
    <citation type="submission" date="2016-10" db="EMBL/GenBank/DDBJ databases">
        <authorList>
            <person name="Varghese N."/>
            <person name="Submissions S."/>
        </authorList>
    </citation>
    <scope>NUCLEOTIDE SEQUENCE [LARGE SCALE GENOMIC DNA]</scope>
    <source>
        <strain evidence="2">DSM 26348</strain>
    </source>
</reference>
<gene>
    <name evidence="1" type="ORF">SAMN05421753_12639</name>
</gene>
<dbReference type="AlphaFoldDB" id="A0A1I3SYI6"/>
<organism evidence="1 2">
    <name type="scientific">Planctomicrobium piriforme</name>
    <dbReference type="NCBI Taxonomy" id="1576369"/>
    <lineage>
        <taxon>Bacteria</taxon>
        <taxon>Pseudomonadati</taxon>
        <taxon>Planctomycetota</taxon>
        <taxon>Planctomycetia</taxon>
        <taxon>Planctomycetales</taxon>
        <taxon>Planctomycetaceae</taxon>
        <taxon>Planctomicrobium</taxon>
    </lineage>
</organism>
<dbReference type="EMBL" id="FOQD01000026">
    <property type="protein sequence ID" value="SFJ63908.1"/>
    <property type="molecule type" value="Genomic_DNA"/>
</dbReference>
<dbReference type="STRING" id="1576369.SAMN05421753_12639"/>